<feature type="compositionally biased region" description="Low complexity" evidence="1">
    <location>
        <begin position="63"/>
        <end position="77"/>
    </location>
</feature>
<evidence type="ECO:0000313" key="3">
    <source>
        <dbReference type="Proteomes" id="UP000221165"/>
    </source>
</evidence>
<dbReference type="VEuPathDB" id="ToxoDB:CSUI_010661"/>
<evidence type="ECO:0000313" key="2">
    <source>
        <dbReference type="EMBL" id="PHJ15528.1"/>
    </source>
</evidence>
<dbReference type="RefSeq" id="XP_067917261.1">
    <property type="nucleotide sequence ID" value="XM_068070763.1"/>
</dbReference>
<comment type="caution">
    <text evidence="2">The sequence shown here is derived from an EMBL/GenBank/DDBJ whole genome shotgun (WGS) entry which is preliminary data.</text>
</comment>
<keyword evidence="2" id="KW-0378">Hydrolase</keyword>
<name>A0A2C6KFS3_9APIC</name>
<keyword evidence="2" id="KW-0067">ATP-binding</keyword>
<dbReference type="GO" id="GO:0004386">
    <property type="term" value="F:helicase activity"/>
    <property type="evidence" value="ECO:0007669"/>
    <property type="project" value="UniProtKB-KW"/>
</dbReference>
<evidence type="ECO:0000256" key="1">
    <source>
        <dbReference type="SAM" id="MobiDB-lite"/>
    </source>
</evidence>
<dbReference type="AlphaFoldDB" id="A0A2C6KFS3"/>
<dbReference type="GeneID" id="94433974"/>
<sequence>MHVNTRRFEPNEWQRAKMDQMNGEQKKRYLDIIERKSKQRLLTQLRRKARSLCPHPLHYPIVSTSDSSHPWLSLSSSAPIGEDNGQDASSSSPSSLANSRHEASKGKGAKGREKKSQTSNKKEEEKKKPLKKADLIRMKNTGIQEKKVQNLDAERLADLEKRLEALCSEYCSLSSKSSLLSSFTHNGVPFCIGASHLHSLLLDVLVGPSRRMSLLFNFPYVTQLLKTRDAQRSFVMKVQKLINEAYAGFNKESLNSK</sequence>
<reference evidence="2 3" key="1">
    <citation type="journal article" date="2017" name="Int. J. Parasitol.">
        <title>The genome of the protozoan parasite Cystoisospora suis and a reverse vaccinology approach to identify vaccine candidates.</title>
        <authorList>
            <person name="Palmieri N."/>
            <person name="Shrestha A."/>
            <person name="Ruttkowski B."/>
            <person name="Beck T."/>
            <person name="Vogl C."/>
            <person name="Tomley F."/>
            <person name="Blake D.P."/>
            <person name="Joachim A."/>
        </authorList>
    </citation>
    <scope>NUCLEOTIDE SEQUENCE [LARGE SCALE GENOMIC DNA]</scope>
    <source>
        <strain evidence="2 3">Wien I</strain>
    </source>
</reference>
<keyword evidence="2" id="KW-0347">Helicase</keyword>
<feature type="region of interest" description="Disordered" evidence="1">
    <location>
        <begin position="60"/>
        <end position="134"/>
    </location>
</feature>
<protein>
    <submittedName>
        <fullName evidence="2">Dead deah box helicase domain-containing protein</fullName>
    </submittedName>
</protein>
<dbReference type="Proteomes" id="UP000221165">
    <property type="component" value="Unassembled WGS sequence"/>
</dbReference>
<accession>A0A2C6KFS3</accession>
<keyword evidence="3" id="KW-1185">Reference proteome</keyword>
<feature type="compositionally biased region" description="Basic and acidic residues" evidence="1">
    <location>
        <begin position="99"/>
        <end position="134"/>
    </location>
</feature>
<proteinExistence type="predicted"/>
<organism evidence="2 3">
    <name type="scientific">Cystoisospora suis</name>
    <dbReference type="NCBI Taxonomy" id="483139"/>
    <lineage>
        <taxon>Eukaryota</taxon>
        <taxon>Sar</taxon>
        <taxon>Alveolata</taxon>
        <taxon>Apicomplexa</taxon>
        <taxon>Conoidasida</taxon>
        <taxon>Coccidia</taxon>
        <taxon>Eucoccidiorida</taxon>
        <taxon>Eimeriorina</taxon>
        <taxon>Sarcocystidae</taxon>
        <taxon>Cystoisospora</taxon>
    </lineage>
</organism>
<gene>
    <name evidence="2" type="ORF">CSUI_010661</name>
</gene>
<dbReference type="EMBL" id="MIGC01007925">
    <property type="protein sequence ID" value="PHJ15528.1"/>
    <property type="molecule type" value="Genomic_DNA"/>
</dbReference>
<keyword evidence="2" id="KW-0547">Nucleotide-binding</keyword>